<dbReference type="GO" id="GO:0000981">
    <property type="term" value="F:DNA-binding transcription factor activity, RNA polymerase II-specific"/>
    <property type="evidence" value="ECO:0007669"/>
    <property type="project" value="TreeGrafter"/>
</dbReference>
<keyword evidence="7" id="KW-0539">Nucleus</keyword>
<dbReference type="PANTHER" id="PTHR31845:SF34">
    <property type="entry name" value="TRANSCRIPTIONAL ACTIVATOR OF PROTEASES PRTT"/>
    <property type="match status" value="1"/>
</dbReference>
<dbReference type="EMBL" id="JAPZBS010000002">
    <property type="protein sequence ID" value="KAJ5380675.1"/>
    <property type="molecule type" value="Genomic_DNA"/>
</dbReference>
<evidence type="ECO:0000256" key="6">
    <source>
        <dbReference type="ARBA" id="ARBA00023163"/>
    </source>
</evidence>
<evidence type="ECO:0000313" key="8">
    <source>
        <dbReference type="EMBL" id="KAJ5380675.1"/>
    </source>
</evidence>
<dbReference type="GO" id="GO:0005634">
    <property type="term" value="C:nucleus"/>
    <property type="evidence" value="ECO:0007669"/>
    <property type="project" value="UniProtKB-SubCell"/>
</dbReference>
<evidence type="ECO:0000256" key="5">
    <source>
        <dbReference type="ARBA" id="ARBA00023125"/>
    </source>
</evidence>
<dbReference type="PANTHER" id="PTHR31845">
    <property type="entry name" value="FINGER DOMAIN PROTEIN, PUTATIVE-RELATED"/>
    <property type="match status" value="1"/>
</dbReference>
<comment type="caution">
    <text evidence="8">The sequence shown here is derived from an EMBL/GenBank/DDBJ whole genome shotgun (WGS) entry which is preliminary data.</text>
</comment>
<dbReference type="InterPro" id="IPR051089">
    <property type="entry name" value="prtT"/>
</dbReference>
<evidence type="ECO:0000256" key="7">
    <source>
        <dbReference type="ARBA" id="ARBA00023242"/>
    </source>
</evidence>
<dbReference type="RefSeq" id="XP_056558246.1">
    <property type="nucleotide sequence ID" value="XM_056696034.1"/>
</dbReference>
<dbReference type="Proteomes" id="UP001147782">
    <property type="component" value="Unassembled WGS sequence"/>
</dbReference>
<dbReference type="GeneID" id="81435211"/>
<keyword evidence="4" id="KW-0805">Transcription regulation</keyword>
<evidence type="ECO:0000256" key="3">
    <source>
        <dbReference type="ARBA" id="ARBA00022833"/>
    </source>
</evidence>
<dbReference type="GO" id="GO:0046872">
    <property type="term" value="F:metal ion binding"/>
    <property type="evidence" value="ECO:0007669"/>
    <property type="project" value="UniProtKB-KW"/>
</dbReference>
<evidence type="ECO:0000313" key="9">
    <source>
        <dbReference type="Proteomes" id="UP001147782"/>
    </source>
</evidence>
<reference evidence="8" key="2">
    <citation type="journal article" date="2023" name="IMA Fungus">
        <title>Comparative genomic study of the Penicillium genus elucidates a diverse pangenome and 15 lateral gene transfer events.</title>
        <authorList>
            <person name="Petersen C."/>
            <person name="Sorensen T."/>
            <person name="Nielsen M.R."/>
            <person name="Sondergaard T.E."/>
            <person name="Sorensen J.L."/>
            <person name="Fitzpatrick D.A."/>
            <person name="Frisvad J.C."/>
            <person name="Nielsen K.L."/>
        </authorList>
    </citation>
    <scope>NUCLEOTIDE SEQUENCE</scope>
    <source>
        <strain evidence="8">IBT 29864</strain>
    </source>
</reference>
<dbReference type="AlphaFoldDB" id="A0A9W9SLN7"/>
<name>A0A9W9SLN7_9EURO</name>
<keyword evidence="5" id="KW-0238">DNA-binding</keyword>
<protein>
    <recommendedName>
        <fullName evidence="10">Transcription factor domain-containing protein</fullName>
    </recommendedName>
</protein>
<evidence type="ECO:0000256" key="1">
    <source>
        <dbReference type="ARBA" id="ARBA00004123"/>
    </source>
</evidence>
<keyword evidence="6" id="KW-0804">Transcription</keyword>
<gene>
    <name evidence="8" type="ORF">N7496_003103</name>
</gene>
<dbReference type="CDD" id="cd12148">
    <property type="entry name" value="fungal_TF_MHR"/>
    <property type="match status" value="1"/>
</dbReference>
<evidence type="ECO:0000256" key="4">
    <source>
        <dbReference type="ARBA" id="ARBA00023015"/>
    </source>
</evidence>
<keyword evidence="9" id="KW-1185">Reference proteome</keyword>
<keyword evidence="3" id="KW-0862">Zinc</keyword>
<dbReference type="GO" id="GO:0000976">
    <property type="term" value="F:transcription cis-regulatory region binding"/>
    <property type="evidence" value="ECO:0007669"/>
    <property type="project" value="TreeGrafter"/>
</dbReference>
<keyword evidence="2" id="KW-0479">Metal-binding</keyword>
<organism evidence="8 9">
    <name type="scientific">Penicillium cataractarum</name>
    <dbReference type="NCBI Taxonomy" id="2100454"/>
    <lineage>
        <taxon>Eukaryota</taxon>
        <taxon>Fungi</taxon>
        <taxon>Dikarya</taxon>
        <taxon>Ascomycota</taxon>
        <taxon>Pezizomycotina</taxon>
        <taxon>Eurotiomycetes</taxon>
        <taxon>Eurotiomycetidae</taxon>
        <taxon>Eurotiales</taxon>
        <taxon>Aspergillaceae</taxon>
        <taxon>Penicillium</taxon>
    </lineage>
</organism>
<evidence type="ECO:0000256" key="2">
    <source>
        <dbReference type="ARBA" id="ARBA00022723"/>
    </source>
</evidence>
<evidence type="ECO:0008006" key="10">
    <source>
        <dbReference type="Google" id="ProtNLM"/>
    </source>
</evidence>
<comment type="subcellular location">
    <subcellularLocation>
        <location evidence="1">Nucleus</location>
    </subcellularLocation>
</comment>
<dbReference type="OrthoDB" id="2595934at2759"/>
<accession>A0A9W9SLN7</accession>
<sequence>MSLIQELRDNITIQEQSYDIYDVSEDIIINGIISDDLARELLKGFSNMSNRWLFMTTDPENLRARSPLLFGACVLAGLHVNSTLHGSPTHYALYRHVHGLLGRSHLVSHSSLDTVQSMLIFSMWDLRPMRDSDHGNSWLLSGTAAMQLMLTTPFDDLLITTEGVEKQRAREVIRTWNLICLCQLQFSVGSGRPPVIAEQYLEQCAKVLEFPSYNARDGLVLAGIQLYRVLWSLTSSNSIQTVEPTWPEIDNLRKSQEGIYNLDSSEPLRFAYSCAYLILARQTLQHLSESPCEDDKNDTPFIIFAISQSRKILEYFLSLSELTSYVHPSYENLLCSFAMVTLAEFVACVGNIGEVIVLMDRAISHIQRGGKAEPVSRWALNTVRQHLSGEPDQGRLTSNEIQNIGQYLLPQETTTRPWEDAYWEQEFPSLEEMFFANVM</sequence>
<reference evidence="8" key="1">
    <citation type="submission" date="2022-11" db="EMBL/GenBank/DDBJ databases">
        <authorList>
            <person name="Petersen C."/>
        </authorList>
    </citation>
    <scope>NUCLEOTIDE SEQUENCE</scope>
    <source>
        <strain evidence="8">IBT 29864</strain>
    </source>
</reference>
<proteinExistence type="predicted"/>